<dbReference type="InterPro" id="IPR027640">
    <property type="entry name" value="Kinesin-like_fam"/>
</dbReference>
<dbReference type="SUPFAM" id="SSF52540">
    <property type="entry name" value="P-loop containing nucleoside triphosphate hydrolases"/>
    <property type="match status" value="1"/>
</dbReference>
<evidence type="ECO:0000256" key="3">
    <source>
        <dbReference type="ARBA" id="ARBA00022840"/>
    </source>
</evidence>
<feature type="domain" description="Kinesin motor" evidence="6">
    <location>
        <begin position="1"/>
        <end position="71"/>
    </location>
</feature>
<dbReference type="InterPro" id="IPR036961">
    <property type="entry name" value="Kinesin_motor_dom_sf"/>
</dbReference>
<evidence type="ECO:0000256" key="5">
    <source>
        <dbReference type="PROSITE-ProRule" id="PRU00283"/>
    </source>
</evidence>
<accession>A0A433UDM9</accession>
<keyword evidence="8" id="KW-1185">Reference proteome</keyword>
<keyword evidence="4" id="KW-0206">Cytoskeleton</keyword>
<dbReference type="GO" id="GO:0005856">
    <property type="term" value="C:cytoskeleton"/>
    <property type="evidence" value="ECO:0007669"/>
    <property type="project" value="UniProtKB-SubCell"/>
</dbReference>
<reference evidence="7 8" key="1">
    <citation type="submission" date="2019-01" db="EMBL/GenBank/DDBJ databases">
        <title>A draft genome assembly of the solar-powered sea slug Elysia chlorotica.</title>
        <authorList>
            <person name="Cai H."/>
            <person name="Li Q."/>
            <person name="Fang X."/>
            <person name="Li J."/>
            <person name="Curtis N.E."/>
            <person name="Altenburger A."/>
            <person name="Shibata T."/>
            <person name="Feng M."/>
            <person name="Maeda T."/>
            <person name="Schwartz J.A."/>
            <person name="Shigenobu S."/>
            <person name="Lundholm N."/>
            <person name="Nishiyama T."/>
            <person name="Yang H."/>
            <person name="Hasebe M."/>
            <person name="Li S."/>
            <person name="Pierce S.K."/>
            <person name="Wang J."/>
        </authorList>
    </citation>
    <scope>NUCLEOTIDE SEQUENCE [LARGE SCALE GENOMIC DNA]</scope>
    <source>
        <strain evidence="7">EC2010</strain>
        <tissue evidence="7">Whole organism of an adult</tissue>
    </source>
</reference>
<protein>
    <recommendedName>
        <fullName evidence="6">Kinesin motor domain-containing protein</fullName>
    </recommendedName>
</protein>
<dbReference type="InterPro" id="IPR001752">
    <property type="entry name" value="Kinesin_motor_dom"/>
</dbReference>
<feature type="binding site" evidence="5">
    <location>
        <begin position="59"/>
        <end position="66"/>
    </location>
    <ligand>
        <name>ATP</name>
        <dbReference type="ChEBI" id="CHEBI:30616"/>
    </ligand>
</feature>
<dbReference type="GO" id="GO:0005524">
    <property type="term" value="F:ATP binding"/>
    <property type="evidence" value="ECO:0007669"/>
    <property type="project" value="UniProtKB-UniRule"/>
</dbReference>
<dbReference type="Proteomes" id="UP000271974">
    <property type="component" value="Unassembled WGS sequence"/>
</dbReference>
<name>A0A433UDM9_ELYCH</name>
<evidence type="ECO:0000313" key="7">
    <source>
        <dbReference type="EMBL" id="RUS92060.1"/>
    </source>
</evidence>
<dbReference type="PANTHER" id="PTHR47972">
    <property type="entry name" value="KINESIN-LIKE PROTEIN KLP-3"/>
    <property type="match status" value="1"/>
</dbReference>
<dbReference type="GO" id="GO:0008017">
    <property type="term" value="F:microtubule binding"/>
    <property type="evidence" value="ECO:0007669"/>
    <property type="project" value="InterPro"/>
</dbReference>
<keyword evidence="5" id="KW-0505">Motor protein</keyword>
<keyword evidence="3 5" id="KW-0067">ATP-binding</keyword>
<organism evidence="7 8">
    <name type="scientific">Elysia chlorotica</name>
    <name type="common">Eastern emerald elysia</name>
    <name type="synonym">Sea slug</name>
    <dbReference type="NCBI Taxonomy" id="188477"/>
    <lineage>
        <taxon>Eukaryota</taxon>
        <taxon>Metazoa</taxon>
        <taxon>Spiralia</taxon>
        <taxon>Lophotrochozoa</taxon>
        <taxon>Mollusca</taxon>
        <taxon>Gastropoda</taxon>
        <taxon>Heterobranchia</taxon>
        <taxon>Euthyneura</taxon>
        <taxon>Panpulmonata</taxon>
        <taxon>Sacoglossa</taxon>
        <taxon>Placobranchoidea</taxon>
        <taxon>Plakobranchidae</taxon>
        <taxon>Elysia</taxon>
    </lineage>
</organism>
<dbReference type="PROSITE" id="PS50067">
    <property type="entry name" value="KINESIN_MOTOR_2"/>
    <property type="match status" value="1"/>
</dbReference>
<comment type="similarity">
    <text evidence="5">Belongs to the TRAFAC class myosin-kinesin ATPase superfamily. Kinesin family.</text>
</comment>
<dbReference type="GO" id="GO:0007018">
    <property type="term" value="P:microtubule-based movement"/>
    <property type="evidence" value="ECO:0007669"/>
    <property type="project" value="InterPro"/>
</dbReference>
<keyword evidence="4" id="KW-0963">Cytoplasm</keyword>
<dbReference type="Gene3D" id="3.40.850.10">
    <property type="entry name" value="Kinesin motor domain"/>
    <property type="match status" value="1"/>
</dbReference>
<dbReference type="AlphaFoldDB" id="A0A433UDM9"/>
<evidence type="ECO:0000256" key="2">
    <source>
        <dbReference type="ARBA" id="ARBA00022741"/>
    </source>
</evidence>
<sequence>MLDPDDEGLVKVKNKGRLHQFVLDRAFGLDSTQSEVFQEVSALVRSTLDGFNACIFAYGQTGSGKTYTMED</sequence>
<dbReference type="InterPro" id="IPR027417">
    <property type="entry name" value="P-loop_NTPase"/>
</dbReference>
<dbReference type="STRING" id="188477.A0A433UDM9"/>
<evidence type="ECO:0000256" key="1">
    <source>
        <dbReference type="ARBA" id="ARBA00004245"/>
    </source>
</evidence>
<evidence type="ECO:0000259" key="6">
    <source>
        <dbReference type="PROSITE" id="PS50067"/>
    </source>
</evidence>
<dbReference type="Pfam" id="PF00225">
    <property type="entry name" value="Kinesin"/>
    <property type="match status" value="1"/>
</dbReference>
<dbReference type="GO" id="GO:0003777">
    <property type="term" value="F:microtubule motor activity"/>
    <property type="evidence" value="ECO:0007669"/>
    <property type="project" value="InterPro"/>
</dbReference>
<dbReference type="OrthoDB" id="3176171at2759"/>
<dbReference type="EMBL" id="RQTK01000003">
    <property type="protein sequence ID" value="RUS92060.1"/>
    <property type="molecule type" value="Genomic_DNA"/>
</dbReference>
<evidence type="ECO:0000313" key="8">
    <source>
        <dbReference type="Proteomes" id="UP000271974"/>
    </source>
</evidence>
<evidence type="ECO:0000256" key="4">
    <source>
        <dbReference type="ARBA" id="ARBA00023212"/>
    </source>
</evidence>
<comment type="caution">
    <text evidence="7">The sequence shown here is derived from an EMBL/GenBank/DDBJ whole genome shotgun (WGS) entry which is preliminary data.</text>
</comment>
<keyword evidence="2 5" id="KW-0547">Nucleotide-binding</keyword>
<comment type="subcellular location">
    <subcellularLocation>
        <location evidence="1">Cytoplasm</location>
        <location evidence="1">Cytoskeleton</location>
    </subcellularLocation>
</comment>
<gene>
    <name evidence="7" type="ORF">EGW08_000273</name>
</gene>
<proteinExistence type="inferred from homology"/>